<name>A0ABD0Y4N2_9HEMI</name>
<evidence type="ECO:0000256" key="4">
    <source>
        <dbReference type="ARBA" id="ARBA00023180"/>
    </source>
</evidence>
<organism evidence="5 6">
    <name type="scientific">Ranatra chinensis</name>
    <dbReference type="NCBI Taxonomy" id="642074"/>
    <lineage>
        <taxon>Eukaryota</taxon>
        <taxon>Metazoa</taxon>
        <taxon>Ecdysozoa</taxon>
        <taxon>Arthropoda</taxon>
        <taxon>Hexapoda</taxon>
        <taxon>Insecta</taxon>
        <taxon>Pterygota</taxon>
        <taxon>Neoptera</taxon>
        <taxon>Paraneoptera</taxon>
        <taxon>Hemiptera</taxon>
        <taxon>Heteroptera</taxon>
        <taxon>Panheteroptera</taxon>
        <taxon>Nepomorpha</taxon>
        <taxon>Nepidae</taxon>
        <taxon>Ranatrinae</taxon>
        <taxon>Ranatra</taxon>
    </lineage>
</organism>
<dbReference type="Proteomes" id="UP001558652">
    <property type="component" value="Unassembled WGS sequence"/>
</dbReference>
<dbReference type="GO" id="GO:0005576">
    <property type="term" value="C:extracellular region"/>
    <property type="evidence" value="ECO:0007669"/>
    <property type="project" value="UniProtKB-SubCell"/>
</dbReference>
<dbReference type="InterPro" id="IPR019791">
    <property type="entry name" value="Haem_peroxidase_animal"/>
</dbReference>
<dbReference type="Pfam" id="PF03098">
    <property type="entry name" value="An_peroxidase"/>
    <property type="match status" value="1"/>
</dbReference>
<dbReference type="PANTHER" id="PTHR11475">
    <property type="entry name" value="OXIDASE/PEROXIDASE"/>
    <property type="match status" value="1"/>
</dbReference>
<dbReference type="PANTHER" id="PTHR11475:SF4">
    <property type="entry name" value="CHORION PEROXIDASE"/>
    <property type="match status" value="1"/>
</dbReference>
<keyword evidence="3" id="KW-0575">Peroxidase</keyword>
<evidence type="ECO:0000256" key="2">
    <source>
        <dbReference type="ARBA" id="ARBA00022525"/>
    </source>
</evidence>
<proteinExistence type="predicted"/>
<keyword evidence="6" id="KW-1185">Reference proteome</keyword>
<evidence type="ECO:0000256" key="1">
    <source>
        <dbReference type="ARBA" id="ARBA00004613"/>
    </source>
</evidence>
<gene>
    <name evidence="5" type="ORF">AAG570_003791</name>
</gene>
<keyword evidence="4" id="KW-0325">Glycoprotein</keyword>
<dbReference type="EMBL" id="JBFDAA010000014">
    <property type="protein sequence ID" value="KAL1122386.1"/>
    <property type="molecule type" value="Genomic_DNA"/>
</dbReference>
<evidence type="ECO:0000313" key="6">
    <source>
        <dbReference type="Proteomes" id="UP001558652"/>
    </source>
</evidence>
<dbReference type="Gene3D" id="1.10.640.10">
    <property type="entry name" value="Haem peroxidase domain superfamily, animal type"/>
    <property type="match status" value="1"/>
</dbReference>
<comment type="caution">
    <text evidence="5">The sequence shown here is derived from an EMBL/GenBank/DDBJ whole genome shotgun (WGS) entry which is preliminary data.</text>
</comment>
<keyword evidence="3" id="KW-0560">Oxidoreductase</keyword>
<evidence type="ECO:0000313" key="5">
    <source>
        <dbReference type="EMBL" id="KAL1122386.1"/>
    </source>
</evidence>
<comment type="subcellular location">
    <subcellularLocation>
        <location evidence="1">Secreted</location>
    </subcellularLocation>
</comment>
<reference evidence="5 6" key="1">
    <citation type="submission" date="2024-07" db="EMBL/GenBank/DDBJ databases">
        <title>Chromosome-level genome assembly of the water stick insect Ranatra chinensis (Heteroptera: Nepidae).</title>
        <authorList>
            <person name="Liu X."/>
        </authorList>
    </citation>
    <scope>NUCLEOTIDE SEQUENCE [LARGE SCALE GENOMIC DNA]</scope>
    <source>
        <strain evidence="5">Cailab_2021Rc</strain>
        <tissue evidence="5">Muscle</tissue>
    </source>
</reference>
<dbReference type="SUPFAM" id="SSF48113">
    <property type="entry name" value="Heme-dependent peroxidases"/>
    <property type="match status" value="1"/>
</dbReference>
<sequence length="224" mass="23966">MASKRRNMSDKTNKEERTVRDWRDAGPVLHSQSNACAVLSWLKSGQCRLQVASLISSLKSFVYRLVDRLIAGSVPAAPSKARAGEDLSSSLVALQLAHFLSIIHNWFRLSVWEVEGALGKVDTLKTSVGAYCAGAAAGEGAARCVAGSAGGERYRRHDGTCNNPLHPTWGAAHLPFKRLLLPNYADGFRGRSHLVLLSLLECGGGVLTEGVSNVTLPVSEVSSV</sequence>
<dbReference type="GO" id="GO:0004601">
    <property type="term" value="F:peroxidase activity"/>
    <property type="evidence" value="ECO:0007669"/>
    <property type="project" value="UniProtKB-KW"/>
</dbReference>
<dbReference type="InterPro" id="IPR010255">
    <property type="entry name" value="Haem_peroxidase_sf"/>
</dbReference>
<dbReference type="InterPro" id="IPR037120">
    <property type="entry name" value="Haem_peroxidase_sf_animal"/>
</dbReference>
<protein>
    <submittedName>
        <fullName evidence="5">Uncharacterized protein</fullName>
    </submittedName>
</protein>
<accession>A0ABD0Y4N2</accession>
<dbReference type="AlphaFoldDB" id="A0ABD0Y4N2"/>
<evidence type="ECO:0000256" key="3">
    <source>
        <dbReference type="ARBA" id="ARBA00022559"/>
    </source>
</evidence>
<keyword evidence="2" id="KW-0964">Secreted</keyword>
<dbReference type="PROSITE" id="PS50292">
    <property type="entry name" value="PEROXIDASE_3"/>
    <property type="match status" value="1"/>
</dbReference>